<dbReference type="AlphaFoldDB" id="A0A511K9B9"/>
<evidence type="ECO:0000256" key="6">
    <source>
        <dbReference type="ARBA" id="ARBA00022989"/>
    </source>
</evidence>
<evidence type="ECO:0000313" key="11">
    <source>
        <dbReference type="Proteomes" id="UP000321518"/>
    </source>
</evidence>
<dbReference type="GO" id="GO:0006506">
    <property type="term" value="P:GPI anchor biosynthetic process"/>
    <property type="evidence" value="ECO:0007669"/>
    <property type="project" value="UniProtKB-UniPathway"/>
</dbReference>
<feature type="transmembrane region" description="Helical" evidence="9">
    <location>
        <begin position="152"/>
        <end position="174"/>
    </location>
</feature>
<dbReference type="Proteomes" id="UP000321518">
    <property type="component" value="Unassembled WGS sequence"/>
</dbReference>
<dbReference type="GO" id="GO:0005789">
    <property type="term" value="C:endoplasmic reticulum membrane"/>
    <property type="evidence" value="ECO:0007669"/>
    <property type="project" value="UniProtKB-SubCell"/>
</dbReference>
<feature type="transmembrane region" description="Helical" evidence="9">
    <location>
        <begin position="63"/>
        <end position="82"/>
    </location>
</feature>
<reference evidence="10 11" key="1">
    <citation type="submission" date="2019-07" db="EMBL/GenBank/DDBJ databases">
        <title>Rhodotorula toruloides NBRC10032 genome sequencing.</title>
        <authorList>
            <person name="Shida Y."/>
            <person name="Takaku H."/>
            <person name="Ogasawara W."/>
            <person name="Mori K."/>
        </authorList>
    </citation>
    <scope>NUCLEOTIDE SEQUENCE [LARGE SCALE GENOMIC DNA]</scope>
    <source>
        <strain evidence="10 11">NBRC10032</strain>
    </source>
</reference>
<dbReference type="UniPathway" id="UPA00196"/>
<evidence type="ECO:0000256" key="3">
    <source>
        <dbReference type="ARBA" id="ARBA00022502"/>
    </source>
</evidence>
<protein>
    <submittedName>
        <fullName evidence="10">GPI biosynthesis protein Pig-F</fullName>
    </submittedName>
</protein>
<dbReference type="Pfam" id="PF06699">
    <property type="entry name" value="PIG-F"/>
    <property type="match status" value="1"/>
</dbReference>
<evidence type="ECO:0000256" key="4">
    <source>
        <dbReference type="ARBA" id="ARBA00022692"/>
    </source>
</evidence>
<comment type="subcellular location">
    <subcellularLocation>
        <location evidence="1">Endoplasmic reticulum membrane</location>
        <topology evidence="1">Multi-pass membrane protein</topology>
    </subcellularLocation>
</comment>
<keyword evidence="5" id="KW-0256">Endoplasmic reticulum</keyword>
<dbReference type="InterPro" id="IPR009580">
    <property type="entry name" value="GPI_biosynthesis_protein_Pig-F"/>
</dbReference>
<keyword evidence="6 9" id="KW-1133">Transmembrane helix</keyword>
<gene>
    <name evidence="10" type="ORF">Rt10032_c02g0984</name>
</gene>
<sequence length="321" mass="34168">MAARKKASGAASPPENASGASKASPTGSSSSLPRDPLPVTVPDKSLPAPTRFLTSLIQDPLSTLPLLCGLLAIVQGWFGYWARNCRLKMEKANEDGGAAAETQVQARTEGKSFRGSLDKLWDNALKGEAPHQRLFKKRSNAQSAFASIDTRFVPQAVMITLGATLALHCAVVLLGAPLTSNVTQTFLLSLLLSVLAILPLSIALPPVATTHGRFAWLRLVSSLAPSDNLELVLFAPAVGTLIGAWTGAFPIPLDWDRPWQKWPVTPIVGALAGHAVGSIIGFTIVAWRKTLEAAVGVLQEVQQNEGMQRKTGGMKETQKIK</sequence>
<evidence type="ECO:0000256" key="9">
    <source>
        <dbReference type="SAM" id="Phobius"/>
    </source>
</evidence>
<keyword evidence="3" id="KW-0337">GPI-anchor biosynthesis</keyword>
<evidence type="ECO:0000256" key="7">
    <source>
        <dbReference type="ARBA" id="ARBA00023136"/>
    </source>
</evidence>
<comment type="caution">
    <text evidence="10">The sequence shown here is derived from an EMBL/GenBank/DDBJ whole genome shotgun (WGS) entry which is preliminary data.</text>
</comment>
<feature type="transmembrane region" description="Helical" evidence="9">
    <location>
        <begin position="229"/>
        <end position="247"/>
    </location>
</feature>
<evidence type="ECO:0000313" key="10">
    <source>
        <dbReference type="EMBL" id="GEM06967.1"/>
    </source>
</evidence>
<evidence type="ECO:0000256" key="2">
    <source>
        <dbReference type="ARBA" id="ARBA00004687"/>
    </source>
</evidence>
<accession>A0A511K9B9</accession>
<feature type="region of interest" description="Disordered" evidence="8">
    <location>
        <begin position="1"/>
        <end position="45"/>
    </location>
</feature>
<keyword evidence="4 9" id="KW-0812">Transmembrane</keyword>
<feature type="transmembrane region" description="Helical" evidence="9">
    <location>
        <begin position="186"/>
        <end position="208"/>
    </location>
</feature>
<name>A0A511K9B9_RHOTO</name>
<evidence type="ECO:0000256" key="5">
    <source>
        <dbReference type="ARBA" id="ARBA00022824"/>
    </source>
</evidence>
<evidence type="ECO:0000256" key="1">
    <source>
        <dbReference type="ARBA" id="ARBA00004477"/>
    </source>
</evidence>
<dbReference type="OrthoDB" id="17366at2759"/>
<organism evidence="10 11">
    <name type="scientific">Rhodotorula toruloides</name>
    <name type="common">Yeast</name>
    <name type="synonym">Rhodosporidium toruloides</name>
    <dbReference type="NCBI Taxonomy" id="5286"/>
    <lineage>
        <taxon>Eukaryota</taxon>
        <taxon>Fungi</taxon>
        <taxon>Dikarya</taxon>
        <taxon>Basidiomycota</taxon>
        <taxon>Pucciniomycotina</taxon>
        <taxon>Microbotryomycetes</taxon>
        <taxon>Sporidiobolales</taxon>
        <taxon>Sporidiobolaceae</taxon>
        <taxon>Rhodotorula</taxon>
    </lineage>
</organism>
<feature type="transmembrane region" description="Helical" evidence="9">
    <location>
        <begin position="267"/>
        <end position="287"/>
    </location>
</feature>
<dbReference type="EMBL" id="BJWK01000002">
    <property type="protein sequence ID" value="GEM06967.1"/>
    <property type="molecule type" value="Genomic_DNA"/>
</dbReference>
<feature type="compositionally biased region" description="Low complexity" evidence="8">
    <location>
        <begin position="17"/>
        <end position="31"/>
    </location>
</feature>
<proteinExistence type="predicted"/>
<comment type="pathway">
    <text evidence="2">Glycolipid biosynthesis; glycosylphosphatidylinositol-anchor biosynthesis.</text>
</comment>
<keyword evidence="7 9" id="KW-0472">Membrane</keyword>
<evidence type="ECO:0000256" key="8">
    <source>
        <dbReference type="SAM" id="MobiDB-lite"/>
    </source>
</evidence>